<keyword evidence="7" id="KW-0051">Antiviral defense</keyword>
<keyword evidence="11" id="KW-1185">Reference proteome</keyword>
<reference evidence="10 11" key="1">
    <citation type="submission" date="2021-03" db="EMBL/GenBank/DDBJ databases">
        <title>Thermosipho ferrireducens sp.nov., an anaerobic thermophilic iron-reducing bacterium isolated from a deep-sea hydrothermal sulfide deposits.</title>
        <authorList>
            <person name="Zeng X."/>
            <person name="Chen Y."/>
            <person name="Shao Z."/>
        </authorList>
    </citation>
    <scope>NUCLEOTIDE SEQUENCE [LARGE SCALE GENOMIC DNA]</scope>
    <source>
        <strain evidence="10 11">JL129W03</strain>
    </source>
</reference>
<dbReference type="NCBIfam" id="TIGR02582">
    <property type="entry name" value="cas7_TM1809"/>
    <property type="match status" value="1"/>
</dbReference>
<protein>
    <recommendedName>
        <fullName evidence="2">CRISPR system Cms endoribonuclease Csm3</fullName>
    </recommendedName>
    <alternativeName>
        <fullName evidence="8">CRISPR type III A-associated RAMP protein Csm3</fullName>
    </alternativeName>
</protein>
<dbReference type="InterPro" id="IPR005537">
    <property type="entry name" value="RAMP_III_fam"/>
</dbReference>
<organism evidence="10 11">
    <name type="scientific">Thermosipho ferrireducens</name>
    <dbReference type="NCBI Taxonomy" id="2571116"/>
    <lineage>
        <taxon>Bacteria</taxon>
        <taxon>Thermotogati</taxon>
        <taxon>Thermotogota</taxon>
        <taxon>Thermotogae</taxon>
        <taxon>Thermotogales</taxon>
        <taxon>Fervidobacteriaceae</taxon>
        <taxon>Thermosipho</taxon>
    </lineage>
</organism>
<dbReference type="PANTHER" id="PTHR35579">
    <property type="entry name" value="CRISPR SYSTEM CMS ENDORIBONUCLEASE CSM3"/>
    <property type="match status" value="1"/>
</dbReference>
<dbReference type="Proteomes" id="UP000671862">
    <property type="component" value="Chromosome"/>
</dbReference>
<dbReference type="Pfam" id="PF03787">
    <property type="entry name" value="RAMPs"/>
    <property type="match status" value="1"/>
</dbReference>
<evidence type="ECO:0000256" key="1">
    <source>
        <dbReference type="ARBA" id="ARBA00006342"/>
    </source>
</evidence>
<gene>
    <name evidence="10" type="primary">csm3</name>
    <name evidence="10" type="ORF">JYK00_04595</name>
</gene>
<keyword evidence="6" id="KW-0694">RNA-binding</keyword>
<proteinExistence type="inferred from homology"/>
<evidence type="ECO:0000256" key="2">
    <source>
        <dbReference type="ARBA" id="ARBA00022150"/>
    </source>
</evidence>
<evidence type="ECO:0000313" key="11">
    <source>
        <dbReference type="Proteomes" id="UP000671862"/>
    </source>
</evidence>
<dbReference type="PANTHER" id="PTHR35579:SF3">
    <property type="entry name" value="CRISPR SYSTEM CMS ENDORIBONUCLEASE CSM3"/>
    <property type="match status" value="1"/>
</dbReference>
<evidence type="ECO:0000259" key="9">
    <source>
        <dbReference type="Pfam" id="PF03787"/>
    </source>
</evidence>
<feature type="domain" description="CRISPR type III-associated protein" evidence="9">
    <location>
        <begin position="15"/>
        <end position="230"/>
    </location>
</feature>
<evidence type="ECO:0000256" key="4">
    <source>
        <dbReference type="ARBA" id="ARBA00022759"/>
    </source>
</evidence>
<evidence type="ECO:0000256" key="5">
    <source>
        <dbReference type="ARBA" id="ARBA00022801"/>
    </source>
</evidence>
<dbReference type="RefSeq" id="WP_207567508.1">
    <property type="nucleotide sequence ID" value="NZ_CP071446.1"/>
</dbReference>
<comment type="similarity">
    <text evidence="1">Belongs to the CRISPR-associated Csm3 family.</text>
</comment>
<dbReference type="InterPro" id="IPR013412">
    <property type="entry name" value="CRISPR-assoc_RAMP_Csm3"/>
</dbReference>
<evidence type="ECO:0000256" key="8">
    <source>
        <dbReference type="ARBA" id="ARBA00033183"/>
    </source>
</evidence>
<accession>A0ABX7SBA6</accession>
<evidence type="ECO:0000256" key="7">
    <source>
        <dbReference type="ARBA" id="ARBA00023118"/>
    </source>
</evidence>
<evidence type="ECO:0000256" key="6">
    <source>
        <dbReference type="ARBA" id="ARBA00022884"/>
    </source>
</evidence>
<sequence>MKEIKFVGKFIIESEIELETGLHIGTEENNMEIGGIDNPVIKDSLGRPYIPGSSLKGKLRTLMEYYHEKIKPDLLVYTVKKDSESQSIKIHMCDEEDCPVCNLFGRNHGKHKFVSDKEKKEEEFKNLMPTRLIVRDSLLIEDSITPEMMEYLETKYTEVKNENNLDRITAIAHPRKTERVPAGARFSSEFVINVYEGDGIKYLKEFLRAMMLLEDDYLGGSGSRGYGKIKFKDVKIKFRNKNFYENPKIGEKCVEVNLEEVNWEELENKLLSGE</sequence>
<name>A0ABX7SBA6_9BACT</name>
<keyword evidence="3" id="KW-0540">Nuclease</keyword>
<dbReference type="InterPro" id="IPR052216">
    <property type="entry name" value="CRISPR_Csm3_endoribonuclease"/>
</dbReference>
<evidence type="ECO:0000313" key="10">
    <source>
        <dbReference type="EMBL" id="QTA38791.1"/>
    </source>
</evidence>
<evidence type="ECO:0000256" key="3">
    <source>
        <dbReference type="ARBA" id="ARBA00022722"/>
    </source>
</evidence>
<keyword evidence="4" id="KW-0255">Endonuclease</keyword>
<keyword evidence="5" id="KW-0378">Hydrolase</keyword>
<dbReference type="EMBL" id="CP071446">
    <property type="protein sequence ID" value="QTA38791.1"/>
    <property type="molecule type" value="Genomic_DNA"/>
</dbReference>